<sequence>ASLVLKKELINAQLQSKLGRDVDNKIAKCQREHYLMEQLKGIKKELGMESGGKDKLIKKFKEWAISWGKHTPVNYSIVRAQKVLDEDHCGLKTGSCNSLLRASYAVRWKGGLYVLLVHRLLGRALRRRWVAKVKDIVVHMLVWTSRSTYRVLFIYTVPAPLLDRIEVLETSGYISEKTAVIAQGYLDTAGLRDADVELDREAVDVLIEYYCQESGVRSLKKLHIQQVLLNLTSDLFGRDSVTLGHQFTRRIGCTLRYPRLVFVLDSDIGDGSGAVMPIEAMGVSGRRAEHVYGFLSLFEMLESIPILSIIMLVGIGDSNWLTLALCKIAGYKEARMAMTGEISLVGQLPSIGGLKEKILAAHCAGIKTIIASAANRADIEENVAYPLTLAPLRLSFTNFLGSCAIGGSFARDCAKLLTSSATAFSPTRHIPSFISSDFGHVARWHFQHNSSITSSLQHETRTFTGEGFGRGEMSGDREDGLRRGEDGKNIPEISVPKTMREGFEEKLCWFGGLKVDQTTDAVLNTGLIQTTPKSSQNWQDINLMSMIFPAEFLIDYVRVYQRKDSVNYGCDPKDFPTLDYINAHLPAYQNINLTSWPYPKPRNSLYSGGC</sequence>
<evidence type="ECO:0000313" key="2">
    <source>
        <dbReference type="Proteomes" id="UP000308600"/>
    </source>
</evidence>
<accession>A0ACD3A218</accession>
<reference evidence="1 2" key="1">
    <citation type="journal article" date="2019" name="Nat. Ecol. Evol.">
        <title>Megaphylogeny resolves global patterns of mushroom evolution.</title>
        <authorList>
            <person name="Varga T."/>
            <person name="Krizsan K."/>
            <person name="Foldi C."/>
            <person name="Dima B."/>
            <person name="Sanchez-Garcia M."/>
            <person name="Sanchez-Ramirez S."/>
            <person name="Szollosi G.J."/>
            <person name="Szarkandi J.G."/>
            <person name="Papp V."/>
            <person name="Albert L."/>
            <person name="Andreopoulos W."/>
            <person name="Angelini C."/>
            <person name="Antonin V."/>
            <person name="Barry K.W."/>
            <person name="Bougher N.L."/>
            <person name="Buchanan P."/>
            <person name="Buyck B."/>
            <person name="Bense V."/>
            <person name="Catcheside P."/>
            <person name="Chovatia M."/>
            <person name="Cooper J."/>
            <person name="Damon W."/>
            <person name="Desjardin D."/>
            <person name="Finy P."/>
            <person name="Geml J."/>
            <person name="Haridas S."/>
            <person name="Hughes K."/>
            <person name="Justo A."/>
            <person name="Karasinski D."/>
            <person name="Kautmanova I."/>
            <person name="Kiss B."/>
            <person name="Kocsube S."/>
            <person name="Kotiranta H."/>
            <person name="LaButti K.M."/>
            <person name="Lechner B.E."/>
            <person name="Liimatainen K."/>
            <person name="Lipzen A."/>
            <person name="Lukacs Z."/>
            <person name="Mihaltcheva S."/>
            <person name="Morgado L.N."/>
            <person name="Niskanen T."/>
            <person name="Noordeloos M.E."/>
            <person name="Ohm R.A."/>
            <person name="Ortiz-Santana B."/>
            <person name="Ovrebo C."/>
            <person name="Racz N."/>
            <person name="Riley R."/>
            <person name="Savchenko A."/>
            <person name="Shiryaev A."/>
            <person name="Soop K."/>
            <person name="Spirin V."/>
            <person name="Szebenyi C."/>
            <person name="Tomsovsky M."/>
            <person name="Tulloss R.E."/>
            <person name="Uehling J."/>
            <person name="Grigoriev I.V."/>
            <person name="Vagvolgyi C."/>
            <person name="Papp T."/>
            <person name="Martin F.M."/>
            <person name="Miettinen O."/>
            <person name="Hibbett D.S."/>
            <person name="Nagy L.G."/>
        </authorList>
    </citation>
    <scope>NUCLEOTIDE SEQUENCE [LARGE SCALE GENOMIC DNA]</scope>
    <source>
        <strain evidence="1 2">NL-1719</strain>
    </source>
</reference>
<protein>
    <submittedName>
        <fullName evidence="1">SKN1-domain-containing protein</fullName>
    </submittedName>
</protein>
<proteinExistence type="predicted"/>
<gene>
    <name evidence="1" type="ORF">BDN72DRAFT_864949</name>
</gene>
<organism evidence="1 2">
    <name type="scientific">Pluteus cervinus</name>
    <dbReference type="NCBI Taxonomy" id="181527"/>
    <lineage>
        <taxon>Eukaryota</taxon>
        <taxon>Fungi</taxon>
        <taxon>Dikarya</taxon>
        <taxon>Basidiomycota</taxon>
        <taxon>Agaricomycotina</taxon>
        <taxon>Agaricomycetes</taxon>
        <taxon>Agaricomycetidae</taxon>
        <taxon>Agaricales</taxon>
        <taxon>Pluteineae</taxon>
        <taxon>Pluteaceae</taxon>
        <taxon>Pluteus</taxon>
    </lineage>
</organism>
<name>A0ACD3A218_9AGAR</name>
<feature type="non-terminal residue" evidence="1">
    <location>
        <position position="1"/>
    </location>
</feature>
<dbReference type="EMBL" id="ML208915">
    <property type="protein sequence ID" value="TFK59694.1"/>
    <property type="molecule type" value="Genomic_DNA"/>
</dbReference>
<dbReference type="Proteomes" id="UP000308600">
    <property type="component" value="Unassembled WGS sequence"/>
</dbReference>
<evidence type="ECO:0000313" key="1">
    <source>
        <dbReference type="EMBL" id="TFK59694.1"/>
    </source>
</evidence>
<keyword evidence="2" id="KW-1185">Reference proteome</keyword>